<accession>A0AAD7EER8</accession>
<organism evidence="1 2">
    <name type="scientific">Mycena albidolilacea</name>
    <dbReference type="NCBI Taxonomy" id="1033008"/>
    <lineage>
        <taxon>Eukaryota</taxon>
        <taxon>Fungi</taxon>
        <taxon>Dikarya</taxon>
        <taxon>Basidiomycota</taxon>
        <taxon>Agaricomycotina</taxon>
        <taxon>Agaricomycetes</taxon>
        <taxon>Agaricomycetidae</taxon>
        <taxon>Agaricales</taxon>
        <taxon>Marasmiineae</taxon>
        <taxon>Mycenaceae</taxon>
        <taxon>Mycena</taxon>
    </lineage>
</organism>
<sequence>MQFAPRRLWHIGHPSTQNVTTYSAKLGIYIQQAEKIRRSRGLEVIVWEKQKQLLKDKHPNTLSTMGNLSMTYQQLGNLQREEELHTIVLREQNYFWVMIIRTPSVSWENWQQPTL</sequence>
<name>A0AAD7EER8_9AGAR</name>
<dbReference type="InterPro" id="IPR011990">
    <property type="entry name" value="TPR-like_helical_dom_sf"/>
</dbReference>
<dbReference type="AlphaFoldDB" id="A0AAD7EER8"/>
<dbReference type="Gene3D" id="1.25.40.10">
    <property type="entry name" value="Tetratricopeptide repeat domain"/>
    <property type="match status" value="1"/>
</dbReference>
<keyword evidence="2" id="KW-1185">Reference proteome</keyword>
<evidence type="ECO:0000313" key="2">
    <source>
        <dbReference type="Proteomes" id="UP001218218"/>
    </source>
</evidence>
<dbReference type="Proteomes" id="UP001218218">
    <property type="component" value="Unassembled WGS sequence"/>
</dbReference>
<proteinExistence type="predicted"/>
<reference evidence="1" key="1">
    <citation type="submission" date="2023-03" db="EMBL/GenBank/DDBJ databases">
        <title>Massive genome expansion in bonnet fungi (Mycena s.s.) driven by repeated elements and novel gene families across ecological guilds.</title>
        <authorList>
            <consortium name="Lawrence Berkeley National Laboratory"/>
            <person name="Harder C.B."/>
            <person name="Miyauchi S."/>
            <person name="Viragh M."/>
            <person name="Kuo A."/>
            <person name="Thoen E."/>
            <person name="Andreopoulos B."/>
            <person name="Lu D."/>
            <person name="Skrede I."/>
            <person name="Drula E."/>
            <person name="Henrissat B."/>
            <person name="Morin E."/>
            <person name="Kohler A."/>
            <person name="Barry K."/>
            <person name="LaButti K."/>
            <person name="Morin E."/>
            <person name="Salamov A."/>
            <person name="Lipzen A."/>
            <person name="Mereny Z."/>
            <person name="Hegedus B."/>
            <person name="Baldrian P."/>
            <person name="Stursova M."/>
            <person name="Weitz H."/>
            <person name="Taylor A."/>
            <person name="Grigoriev I.V."/>
            <person name="Nagy L.G."/>
            <person name="Martin F."/>
            <person name="Kauserud H."/>
        </authorList>
    </citation>
    <scope>NUCLEOTIDE SEQUENCE</scope>
    <source>
        <strain evidence="1">CBHHK002</strain>
    </source>
</reference>
<comment type="caution">
    <text evidence="1">The sequence shown here is derived from an EMBL/GenBank/DDBJ whole genome shotgun (WGS) entry which is preliminary data.</text>
</comment>
<evidence type="ECO:0000313" key="1">
    <source>
        <dbReference type="EMBL" id="KAJ7315771.1"/>
    </source>
</evidence>
<protein>
    <submittedName>
        <fullName evidence="1">Uncharacterized protein</fullName>
    </submittedName>
</protein>
<gene>
    <name evidence="1" type="ORF">DFH08DRAFT_820349</name>
</gene>
<dbReference type="EMBL" id="JARIHO010000060">
    <property type="protein sequence ID" value="KAJ7315771.1"/>
    <property type="molecule type" value="Genomic_DNA"/>
</dbReference>